<gene>
    <name evidence="3" type="ORF">D4L85_09595</name>
</gene>
<dbReference type="AlphaFoldDB" id="A0A385SIU1"/>
<dbReference type="InterPro" id="IPR012429">
    <property type="entry name" value="HGSNAT_cat"/>
</dbReference>
<reference evidence="4" key="1">
    <citation type="submission" date="2018-09" db="EMBL/GenBank/DDBJ databases">
        <title>Chryseolinea sp. KIS68-18 isolated from soil.</title>
        <authorList>
            <person name="Weon H.-Y."/>
            <person name="Kwon S.-W."/>
            <person name="Lee S.A."/>
        </authorList>
    </citation>
    <scope>NUCLEOTIDE SEQUENCE [LARGE SCALE GENOMIC DNA]</scope>
    <source>
        <strain evidence="4">KIS68-18</strain>
    </source>
</reference>
<dbReference type="PANTHER" id="PTHR40407:SF1">
    <property type="entry name" value="HEPARAN-ALPHA-GLUCOSAMINIDE N-ACETYLTRANSFERASE CATALYTIC DOMAIN-CONTAINING PROTEIN"/>
    <property type="match status" value="1"/>
</dbReference>
<keyword evidence="1" id="KW-0472">Membrane</keyword>
<dbReference type="OrthoDB" id="508112at2"/>
<evidence type="ECO:0000313" key="3">
    <source>
        <dbReference type="EMBL" id="AYB30814.1"/>
    </source>
</evidence>
<evidence type="ECO:0000259" key="2">
    <source>
        <dbReference type="Pfam" id="PF07786"/>
    </source>
</evidence>
<feature type="transmembrane region" description="Helical" evidence="1">
    <location>
        <begin position="196"/>
        <end position="213"/>
    </location>
</feature>
<evidence type="ECO:0000313" key="4">
    <source>
        <dbReference type="Proteomes" id="UP000266183"/>
    </source>
</evidence>
<accession>A0A385SIU1</accession>
<keyword evidence="1" id="KW-1133">Transmembrane helix</keyword>
<feature type="transmembrane region" description="Helical" evidence="1">
    <location>
        <begin position="123"/>
        <end position="153"/>
    </location>
</feature>
<proteinExistence type="predicted"/>
<dbReference type="EMBL" id="CP032382">
    <property type="protein sequence ID" value="AYB30814.1"/>
    <property type="molecule type" value="Genomic_DNA"/>
</dbReference>
<feature type="domain" description="Heparan-alpha-glucosaminide N-acetyltransferase catalytic" evidence="2">
    <location>
        <begin position="9"/>
        <end position="216"/>
    </location>
</feature>
<dbReference type="PANTHER" id="PTHR40407">
    <property type="entry name" value="MEMBRANE PROTEIN-LIKE PROTEIN"/>
    <property type="match status" value="1"/>
</dbReference>
<dbReference type="Proteomes" id="UP000266183">
    <property type="component" value="Chromosome"/>
</dbReference>
<dbReference type="KEGG" id="chk:D4L85_09595"/>
<organism evidence="3 4">
    <name type="scientific">Chryseolinea soli</name>
    <dbReference type="NCBI Taxonomy" id="2321403"/>
    <lineage>
        <taxon>Bacteria</taxon>
        <taxon>Pseudomonadati</taxon>
        <taxon>Bacteroidota</taxon>
        <taxon>Cytophagia</taxon>
        <taxon>Cytophagales</taxon>
        <taxon>Fulvivirgaceae</taxon>
        <taxon>Chryseolinea</taxon>
    </lineage>
</organism>
<feature type="transmembrane region" description="Helical" evidence="1">
    <location>
        <begin position="90"/>
        <end position="111"/>
    </location>
</feature>
<feature type="transmembrane region" description="Helical" evidence="1">
    <location>
        <begin position="57"/>
        <end position="78"/>
    </location>
</feature>
<name>A0A385SIU1_9BACT</name>
<feature type="transmembrane region" description="Helical" evidence="1">
    <location>
        <begin position="354"/>
        <end position="376"/>
    </location>
</feature>
<sequence length="395" mass="44345">MIKSASTQRIESIDLLRGIVMILMALDHVRDYFHADAFLYNPVDLSKTSVTLFFTRWVTHFCAPVFVFLAGTSAFLVGSRKGKQELTMFLLKRGLWLVVLELTIINFSWFFNFHFPLPSLFVIWALGMGMIILSVCIYLPFPVILGLGVVLVAGHNLLDGIHVEGDGAGAILWSILHEFHLFALSPDRNLFVGYPLIPWTGIMLLGYCFGTLYTSSVAAADRKKILVYLGSSAIALFIVIRFFNSYGEPNPWSVQSSPVYTFLSFINVTKYPPSLLYALITLGPALLVLAGVEAWRGSVAAAITTLGRVPMFYYLLHIYLIHILAIVAALATGYQVSDMVFTTWVTDSPNLKGYGFGLPVVYLIWFGVVAGLYPLCKWYERYKAEHRAQWWLSYL</sequence>
<dbReference type="Pfam" id="PF07786">
    <property type="entry name" value="HGSNAT_cat"/>
    <property type="match status" value="1"/>
</dbReference>
<dbReference type="RefSeq" id="WP_119754113.1">
    <property type="nucleotide sequence ID" value="NZ_CP032382.1"/>
</dbReference>
<feature type="transmembrane region" description="Helical" evidence="1">
    <location>
        <begin position="274"/>
        <end position="292"/>
    </location>
</feature>
<keyword evidence="1" id="KW-0812">Transmembrane</keyword>
<feature type="transmembrane region" description="Helical" evidence="1">
    <location>
        <begin position="312"/>
        <end position="334"/>
    </location>
</feature>
<keyword evidence="4" id="KW-1185">Reference proteome</keyword>
<feature type="transmembrane region" description="Helical" evidence="1">
    <location>
        <begin position="225"/>
        <end position="243"/>
    </location>
</feature>
<evidence type="ECO:0000256" key="1">
    <source>
        <dbReference type="SAM" id="Phobius"/>
    </source>
</evidence>
<protein>
    <submittedName>
        <fullName evidence="3">DUF1624 domain-containing protein</fullName>
    </submittedName>
</protein>